<evidence type="ECO:0000313" key="3">
    <source>
        <dbReference type="Proteomes" id="UP000054903"/>
    </source>
</evidence>
<dbReference type="SUPFAM" id="SSF51004">
    <property type="entry name" value="C-terminal (heme d1) domain of cytochrome cd1-nitrite reductase"/>
    <property type="match status" value="1"/>
</dbReference>
<dbReference type="Proteomes" id="UP000054903">
    <property type="component" value="Unassembled WGS sequence"/>
</dbReference>
<dbReference type="PANTHER" id="PTHR47197:SF3">
    <property type="entry name" value="DIHYDRO-HEME D1 DEHYDROGENASE"/>
    <property type="match status" value="1"/>
</dbReference>
<dbReference type="Gene3D" id="2.130.10.10">
    <property type="entry name" value="YVTN repeat-like/Quinoprotein amine dehydrogenase"/>
    <property type="match status" value="1"/>
</dbReference>
<protein>
    <recommendedName>
        <fullName evidence="4">YVTN beta-propeller repeat-containing protein</fullName>
    </recommendedName>
</protein>
<evidence type="ECO:0000256" key="1">
    <source>
        <dbReference type="SAM" id="SignalP"/>
    </source>
</evidence>
<dbReference type="InterPro" id="IPR011048">
    <property type="entry name" value="Haem_d1_sf"/>
</dbReference>
<keyword evidence="1" id="KW-0732">Signal</keyword>
<proteinExistence type="predicted"/>
<name>A0A158AK72_9BURK</name>
<dbReference type="InterPro" id="IPR051200">
    <property type="entry name" value="Host-pathogen_enzymatic-act"/>
</dbReference>
<dbReference type="InterPro" id="IPR015943">
    <property type="entry name" value="WD40/YVTN_repeat-like_dom_sf"/>
</dbReference>
<evidence type="ECO:0000313" key="2">
    <source>
        <dbReference type="EMBL" id="SAK57467.1"/>
    </source>
</evidence>
<sequence>MRCLRFAALLCFACVAAVQSVHATDAPKLNLITTIPLPAITGGDFDHFAVDLAHSKLYVAAEKYGSIETFSLPDGRHMESNRSVAVSPHKIELIKDGQALMIADAGAARLEIVDTKSMTVEKRISLRPQPDSGILDARTGIFYVGNGGVRSGKDYAYFSMVSTQSESLLGRIRVPAGQIKGMAIDRRTRRLLVNFRDKNAVGIIDTETNKLVGTWSIPGPSRNSAMTLDAEHRRLFIGSRQPGKLYVLNVDTGKIVQTLDITDISDEMAVDPAHASVYVAGEGGLDVIRRQHDGSYTKVQHIDTYGGKTFAFVPEYHRLYVVHTKGPLASTAGLQIFDTH</sequence>
<dbReference type="AlphaFoldDB" id="A0A158AK72"/>
<dbReference type="STRING" id="1777138.AWB77_01827"/>
<gene>
    <name evidence="2" type="ORF">AWB77_01827</name>
</gene>
<accession>A0A158AK72</accession>
<reference evidence="2" key="1">
    <citation type="submission" date="2016-01" db="EMBL/GenBank/DDBJ databases">
        <authorList>
            <person name="Peeters C."/>
        </authorList>
    </citation>
    <scope>NUCLEOTIDE SEQUENCE</scope>
    <source>
        <strain evidence="2">LMG 29320</strain>
    </source>
</reference>
<feature type="chain" id="PRO_5007620680" description="YVTN beta-propeller repeat-containing protein" evidence="1">
    <location>
        <begin position="24"/>
        <end position="340"/>
    </location>
</feature>
<dbReference type="PANTHER" id="PTHR47197">
    <property type="entry name" value="PROTEIN NIRF"/>
    <property type="match status" value="1"/>
</dbReference>
<evidence type="ECO:0008006" key="4">
    <source>
        <dbReference type="Google" id="ProtNLM"/>
    </source>
</evidence>
<keyword evidence="3" id="KW-1185">Reference proteome</keyword>
<dbReference type="EMBL" id="FCNX02000003">
    <property type="protein sequence ID" value="SAK57467.1"/>
    <property type="molecule type" value="Genomic_DNA"/>
</dbReference>
<comment type="caution">
    <text evidence="2">The sequence shown here is derived from an EMBL/GenBank/DDBJ whole genome shotgun (WGS) entry which is preliminary data.</text>
</comment>
<feature type="signal peptide" evidence="1">
    <location>
        <begin position="1"/>
        <end position="23"/>
    </location>
</feature>
<organism evidence="2 3">
    <name type="scientific">Caballeronia fortuita</name>
    <dbReference type="NCBI Taxonomy" id="1777138"/>
    <lineage>
        <taxon>Bacteria</taxon>
        <taxon>Pseudomonadati</taxon>
        <taxon>Pseudomonadota</taxon>
        <taxon>Betaproteobacteria</taxon>
        <taxon>Burkholderiales</taxon>
        <taxon>Burkholderiaceae</taxon>
        <taxon>Caballeronia</taxon>
    </lineage>
</organism>